<name>A0AA38PEK7_9AGAR</name>
<feature type="compositionally biased region" description="Low complexity" evidence="1">
    <location>
        <begin position="408"/>
        <end position="435"/>
    </location>
</feature>
<sequence length="625" mass="67080">MPNSTTNDNDENGWQIVSTTDGWRISFEEIPWSYQPSSSRKTRCKALCRPVISRSRPPDIPDARSADLEQELNSDFVGFATACDVLSAYEADSGFHYKFCLREDDPAGCAPKISQQIDDNEVEAGREIWNEMMQSLTGDFTDEQDTSSGSDSSSLSSSLILDSGDWDYPNYVSMPATPKPHASNSHGYIRNGPTNSPASRLNASASSFIPSSSSVPSLTYSNNASPATTRSSPSPPLHDFVFPSLNPPKPSTYPKFKVEKDDQGFYTSIDTEMNTGTPKSRKVTQSSTLLPAFLQDDHAQKKTLSSRTRTLVDRLRSRQSTAHPGPGSDSTPDSPDPKLSFSRPSSASRVPTHSSTASNGDNDGWIGLEEPNPSELSRRRQGPTLSVAITPTHRRTGSGPAALETETPSSSSNSPSSQEAVLSSSSTSSSSDNSSPMLPTPPIVTNDDGWIEVSDAPHKSAHARKSSAFSKVKPASEPLIFPTLNAPPPPSNTRASRSHVRGASSASSSSKSSTKASQSPYAGIPPFAAAPMNYFVPIPPALPVAVPMPYAPYMVKPVMPYATVPTPYHPQQYAYQQQAQAAQQYASHQRAQSVGMPSTAAMPAYAKPGWIVPAASPMANRTGLW</sequence>
<feature type="compositionally biased region" description="Low complexity" evidence="1">
    <location>
        <begin position="324"/>
        <end position="333"/>
    </location>
</feature>
<protein>
    <submittedName>
        <fullName evidence="2">Uncharacterized protein</fullName>
    </submittedName>
</protein>
<evidence type="ECO:0000256" key="1">
    <source>
        <dbReference type="SAM" id="MobiDB-lite"/>
    </source>
</evidence>
<feature type="compositionally biased region" description="Low complexity" evidence="1">
    <location>
        <begin position="204"/>
        <end position="232"/>
    </location>
</feature>
<gene>
    <name evidence="2" type="ORF">F5878DRAFT_708331</name>
</gene>
<feature type="compositionally biased region" description="Polar residues" evidence="1">
    <location>
        <begin position="182"/>
        <end position="203"/>
    </location>
</feature>
<keyword evidence="3" id="KW-1185">Reference proteome</keyword>
<feature type="region of interest" description="Disordered" evidence="1">
    <location>
        <begin position="479"/>
        <end position="519"/>
    </location>
</feature>
<dbReference type="AlphaFoldDB" id="A0AA38PEK7"/>
<comment type="caution">
    <text evidence="2">The sequence shown here is derived from an EMBL/GenBank/DDBJ whole genome shotgun (WGS) entry which is preliminary data.</text>
</comment>
<feature type="compositionally biased region" description="Polar residues" evidence="1">
    <location>
        <begin position="342"/>
        <end position="361"/>
    </location>
</feature>
<proteinExistence type="predicted"/>
<evidence type="ECO:0000313" key="2">
    <source>
        <dbReference type="EMBL" id="KAJ3841131.1"/>
    </source>
</evidence>
<accession>A0AA38PEK7</accession>
<feature type="region of interest" description="Disordered" evidence="1">
    <location>
        <begin position="177"/>
        <end position="258"/>
    </location>
</feature>
<dbReference type="Proteomes" id="UP001163846">
    <property type="component" value="Unassembled WGS sequence"/>
</dbReference>
<feature type="region of interest" description="Disordered" evidence="1">
    <location>
        <begin position="293"/>
        <end position="450"/>
    </location>
</feature>
<feature type="compositionally biased region" description="Low complexity" evidence="1">
    <location>
        <begin position="501"/>
        <end position="519"/>
    </location>
</feature>
<organism evidence="2 3">
    <name type="scientific">Lentinula raphanica</name>
    <dbReference type="NCBI Taxonomy" id="153919"/>
    <lineage>
        <taxon>Eukaryota</taxon>
        <taxon>Fungi</taxon>
        <taxon>Dikarya</taxon>
        <taxon>Basidiomycota</taxon>
        <taxon>Agaricomycotina</taxon>
        <taxon>Agaricomycetes</taxon>
        <taxon>Agaricomycetidae</taxon>
        <taxon>Agaricales</taxon>
        <taxon>Marasmiineae</taxon>
        <taxon>Omphalotaceae</taxon>
        <taxon>Lentinula</taxon>
    </lineage>
</organism>
<reference evidence="2" key="1">
    <citation type="submission" date="2022-08" db="EMBL/GenBank/DDBJ databases">
        <authorList>
            <consortium name="DOE Joint Genome Institute"/>
            <person name="Min B."/>
            <person name="Riley R."/>
            <person name="Sierra-Patev S."/>
            <person name="Naranjo-Ortiz M."/>
            <person name="Looney B."/>
            <person name="Konkel Z."/>
            <person name="Slot J.C."/>
            <person name="Sakamoto Y."/>
            <person name="Steenwyk J.L."/>
            <person name="Rokas A."/>
            <person name="Carro J."/>
            <person name="Camarero S."/>
            <person name="Ferreira P."/>
            <person name="Molpeceres G."/>
            <person name="Ruiz-Duenas F.J."/>
            <person name="Serrano A."/>
            <person name="Henrissat B."/>
            <person name="Drula E."/>
            <person name="Hughes K.W."/>
            <person name="Mata J.L."/>
            <person name="Ishikawa N.K."/>
            <person name="Vargas-Isla R."/>
            <person name="Ushijima S."/>
            <person name="Smith C.A."/>
            <person name="Ahrendt S."/>
            <person name="Andreopoulos W."/>
            <person name="He G."/>
            <person name="Labutti K."/>
            <person name="Lipzen A."/>
            <person name="Ng V."/>
            <person name="Sandor L."/>
            <person name="Barry K."/>
            <person name="Martinez A.T."/>
            <person name="Xiao Y."/>
            <person name="Gibbons J.G."/>
            <person name="Terashima K."/>
            <person name="Hibbett D.S."/>
            <person name="Grigoriev I.V."/>
        </authorList>
    </citation>
    <scope>NUCLEOTIDE SEQUENCE</scope>
    <source>
        <strain evidence="2">TFB9207</strain>
    </source>
</reference>
<evidence type="ECO:0000313" key="3">
    <source>
        <dbReference type="Proteomes" id="UP001163846"/>
    </source>
</evidence>
<dbReference type="EMBL" id="MU806051">
    <property type="protein sequence ID" value="KAJ3841131.1"/>
    <property type="molecule type" value="Genomic_DNA"/>
</dbReference>